<organism evidence="4 5">
    <name type="scientific">Yersinia intermedia</name>
    <dbReference type="NCBI Taxonomy" id="631"/>
    <lineage>
        <taxon>Bacteria</taxon>
        <taxon>Pseudomonadati</taxon>
        <taxon>Pseudomonadota</taxon>
        <taxon>Gammaproteobacteria</taxon>
        <taxon>Enterobacterales</taxon>
        <taxon>Yersiniaceae</taxon>
        <taxon>Yersinia</taxon>
    </lineage>
</organism>
<dbReference type="EMBL" id="CWJI01000001">
    <property type="protein sequence ID" value="CRY53412.1"/>
    <property type="molecule type" value="Genomic_DNA"/>
</dbReference>
<evidence type="ECO:0000256" key="2">
    <source>
        <dbReference type="ARBA" id="ARBA00023315"/>
    </source>
</evidence>
<dbReference type="InterPro" id="IPR050832">
    <property type="entry name" value="Bact_Acetyltransf"/>
</dbReference>
<keyword evidence="2 4" id="KW-0012">Acyltransferase</keyword>
<reference evidence="5" key="1">
    <citation type="submission" date="2015-03" db="EMBL/GenBank/DDBJ databases">
        <authorList>
            <consortium name="Pathogen Informatics"/>
        </authorList>
    </citation>
    <scope>NUCLEOTIDE SEQUENCE [LARGE SCALE GENOMIC DNA]</scope>
    <source>
        <strain evidence="5">R148</strain>
    </source>
</reference>
<dbReference type="EC" id="2.3.1.-" evidence="4"/>
<evidence type="ECO:0000313" key="5">
    <source>
        <dbReference type="Proteomes" id="UP000043316"/>
    </source>
</evidence>
<proteinExistence type="predicted"/>
<dbReference type="GO" id="GO:0016747">
    <property type="term" value="F:acyltransferase activity, transferring groups other than amino-acyl groups"/>
    <property type="evidence" value="ECO:0007669"/>
    <property type="project" value="InterPro"/>
</dbReference>
<dbReference type="PROSITE" id="PS51186">
    <property type="entry name" value="GNAT"/>
    <property type="match status" value="1"/>
</dbReference>
<dbReference type="Pfam" id="PF00583">
    <property type="entry name" value="Acetyltransf_1"/>
    <property type="match status" value="1"/>
</dbReference>
<sequence>MTINIRPAQASDVESIFAVRTSVTENHLTREEMLVMGISETTVCNMIEENLCAWVATDDDEVVGFSMILREKGSLFGLFVLPAYEGRGIGRRLTRIAEQELFKQHKVAWLETDKNSRAAKFYMQLGWGNKTQLNGAYIRLEKQRGV</sequence>
<feature type="domain" description="N-acetyltransferase" evidence="3">
    <location>
        <begin position="3"/>
        <end position="145"/>
    </location>
</feature>
<protein>
    <submittedName>
        <fullName evidence="4">Putative acetyltransferase</fullName>
        <ecNumber evidence="4">2.3.1.-</ecNumber>
    </submittedName>
</protein>
<gene>
    <name evidence="4" type="ORF">ERS008476_00302</name>
</gene>
<dbReference type="Proteomes" id="UP000043316">
    <property type="component" value="Unassembled WGS sequence"/>
</dbReference>
<evidence type="ECO:0000256" key="1">
    <source>
        <dbReference type="ARBA" id="ARBA00022679"/>
    </source>
</evidence>
<dbReference type="AlphaFoldDB" id="A0A0H5LQU0"/>
<dbReference type="InterPro" id="IPR000182">
    <property type="entry name" value="GNAT_dom"/>
</dbReference>
<dbReference type="Gene3D" id="3.40.630.30">
    <property type="match status" value="1"/>
</dbReference>
<keyword evidence="1 4" id="KW-0808">Transferase</keyword>
<dbReference type="PANTHER" id="PTHR43877">
    <property type="entry name" value="AMINOALKYLPHOSPHONATE N-ACETYLTRANSFERASE-RELATED-RELATED"/>
    <property type="match status" value="1"/>
</dbReference>
<name>A0A0H5LQU0_YERIN</name>
<dbReference type="RefSeq" id="WP_053008744.1">
    <property type="nucleotide sequence ID" value="NZ_CWJI01000001.1"/>
</dbReference>
<evidence type="ECO:0000259" key="3">
    <source>
        <dbReference type="PROSITE" id="PS51186"/>
    </source>
</evidence>
<accession>A0A0H5LQU0</accession>
<evidence type="ECO:0000313" key="4">
    <source>
        <dbReference type="EMBL" id="CRY53412.1"/>
    </source>
</evidence>
<dbReference type="SUPFAM" id="SSF55729">
    <property type="entry name" value="Acyl-CoA N-acyltransferases (Nat)"/>
    <property type="match status" value="1"/>
</dbReference>
<dbReference type="InterPro" id="IPR016181">
    <property type="entry name" value="Acyl_CoA_acyltransferase"/>
</dbReference>
<dbReference type="CDD" id="cd04301">
    <property type="entry name" value="NAT_SF"/>
    <property type="match status" value="1"/>
</dbReference>
<dbReference type="PANTHER" id="PTHR43877:SF2">
    <property type="entry name" value="AMINOALKYLPHOSPHONATE N-ACETYLTRANSFERASE-RELATED"/>
    <property type="match status" value="1"/>
</dbReference>